<sequence>MRLSVIFYFLLTSSLLNLLISSELAFDYVPFWVGEDKNFIECYFSLPYSSLPFSLKGDTLFTSLSLYLYINNLLRDSISRSLSAPKGIEMANLSIIDGFGFFQKEGVYPFELVIVFDKGKKKLNLLDTFLSPDFREIPSLSPILFATYLGADSLKGRFYRNGFWFNPNPKRSFNRSKEKGLAYAYLEVYNLTENGPYEVDYRIKGNQKEWVLGQKVDTARKRNLVLPISFSVLGMKEGSYTLKVSVTDLKTKKKAEREKVFWVEEEGLAGEIIDSLLFRSQEEVFLIIASEKEKKNYEKLSPEGKPFYLKRYFKDVDYPEIKRRVDYIDKNFAGNRKGERARIILKYGIPDEIESHTFKENVRAHEHWYYRDRNYHFIFMYIRDVGEPVLLWSNVKGERNYPGWERFVDPDEYEELR</sequence>
<gene>
    <name evidence="1" type="ORF">ENX07_06625</name>
</gene>
<dbReference type="EMBL" id="DTMQ01000041">
    <property type="protein sequence ID" value="HGE99721.1"/>
    <property type="molecule type" value="Genomic_DNA"/>
</dbReference>
<accession>A0A7C3UXA1</accession>
<dbReference type="InterPro" id="IPR030959">
    <property type="entry name" value="GWxTD_dom"/>
</dbReference>
<comment type="caution">
    <text evidence="1">The sequence shown here is derived from an EMBL/GenBank/DDBJ whole genome shotgun (WGS) entry which is preliminary data.</text>
</comment>
<organism evidence="1">
    <name type="scientific">candidate division WOR-3 bacterium</name>
    <dbReference type="NCBI Taxonomy" id="2052148"/>
    <lineage>
        <taxon>Bacteria</taxon>
        <taxon>Bacteria division WOR-3</taxon>
    </lineage>
</organism>
<evidence type="ECO:0000313" key="1">
    <source>
        <dbReference type="EMBL" id="HGE99721.1"/>
    </source>
</evidence>
<proteinExistence type="predicted"/>
<name>A0A7C3UXA1_UNCW3</name>
<dbReference type="NCBIfam" id="TIGR04514">
    <property type="entry name" value="GWxTD_dom"/>
    <property type="match status" value="1"/>
</dbReference>
<reference evidence="1" key="1">
    <citation type="journal article" date="2020" name="mSystems">
        <title>Genome- and Community-Level Interaction Insights into Carbon Utilization and Element Cycling Functions of Hydrothermarchaeota in Hydrothermal Sediment.</title>
        <authorList>
            <person name="Zhou Z."/>
            <person name="Liu Y."/>
            <person name="Xu W."/>
            <person name="Pan J."/>
            <person name="Luo Z.H."/>
            <person name="Li M."/>
        </authorList>
    </citation>
    <scope>NUCLEOTIDE SEQUENCE [LARGE SCALE GENOMIC DNA]</scope>
    <source>
        <strain evidence="1">SpSt-906</strain>
    </source>
</reference>
<protein>
    <submittedName>
        <fullName evidence="1">GWxTD domain-containing protein</fullName>
    </submittedName>
</protein>
<dbReference type="AlphaFoldDB" id="A0A7C3UXA1"/>